<reference evidence="5" key="1">
    <citation type="submission" date="2016-11" db="UniProtKB">
        <authorList>
            <consortium name="WormBaseParasite"/>
        </authorList>
    </citation>
    <scope>IDENTIFICATION</scope>
</reference>
<dbReference type="AlphaFoldDB" id="A0A1I7YVZ5"/>
<evidence type="ECO:0000256" key="2">
    <source>
        <dbReference type="SAM" id="MobiDB-lite"/>
    </source>
</evidence>
<name>A0A1I7YVZ5_9BILA</name>
<accession>A0A1I7YVZ5</accession>
<evidence type="ECO:0000259" key="3">
    <source>
        <dbReference type="Pfam" id="PF01576"/>
    </source>
</evidence>
<keyword evidence="4" id="KW-1185">Reference proteome</keyword>
<dbReference type="InterPro" id="IPR002928">
    <property type="entry name" value="Myosin_tail"/>
</dbReference>
<dbReference type="SUPFAM" id="SSF90257">
    <property type="entry name" value="Myosin rod fragments"/>
    <property type="match status" value="1"/>
</dbReference>
<dbReference type="GO" id="GO:0016459">
    <property type="term" value="C:myosin complex"/>
    <property type="evidence" value="ECO:0007669"/>
    <property type="project" value="InterPro"/>
</dbReference>
<evidence type="ECO:0000313" key="5">
    <source>
        <dbReference type="WBParaSite" id="L893_g2028.t1"/>
    </source>
</evidence>
<feature type="domain" description="Myosin tail" evidence="3">
    <location>
        <begin position="3"/>
        <end position="230"/>
    </location>
</feature>
<sequence>QKAKYQNAIDELYEQVEQQKRLRNQAEKSRSALDQEKASLDQELSVLHSARSEAEKRRKQAEAALAELNNRLTDSDASRGAVSELLTKTQSDLELVNKLKDEAEQKVSALERKVASLEQTVAELQETVDEETRQKLSSQSRVRQLETELLEFKEQIEDLEKAKVQSEKDVQLLKQQLIEAKKKADEGVIQSCEEKIKKLLRDLESSQKQLTDSEVSREKSERARKKVMQEVV</sequence>
<keyword evidence="1" id="KW-0175">Coiled coil</keyword>
<dbReference type="Proteomes" id="UP000095287">
    <property type="component" value="Unplaced"/>
</dbReference>
<dbReference type="Pfam" id="PF01576">
    <property type="entry name" value="Myosin_tail_1"/>
    <property type="match status" value="1"/>
</dbReference>
<proteinExistence type="predicted"/>
<evidence type="ECO:0000256" key="1">
    <source>
        <dbReference type="ARBA" id="ARBA00023054"/>
    </source>
</evidence>
<dbReference type="WBParaSite" id="L893_g2028.t1">
    <property type="protein sequence ID" value="L893_g2028.t1"/>
    <property type="gene ID" value="L893_g2028"/>
</dbReference>
<organism evidence="4 5">
    <name type="scientific">Steinernema glaseri</name>
    <dbReference type="NCBI Taxonomy" id="37863"/>
    <lineage>
        <taxon>Eukaryota</taxon>
        <taxon>Metazoa</taxon>
        <taxon>Ecdysozoa</taxon>
        <taxon>Nematoda</taxon>
        <taxon>Chromadorea</taxon>
        <taxon>Rhabditida</taxon>
        <taxon>Tylenchina</taxon>
        <taxon>Panagrolaimomorpha</taxon>
        <taxon>Strongyloidoidea</taxon>
        <taxon>Steinernematidae</taxon>
        <taxon>Steinernema</taxon>
    </lineage>
</organism>
<dbReference type="Gene3D" id="1.20.5.340">
    <property type="match status" value="1"/>
</dbReference>
<evidence type="ECO:0000313" key="4">
    <source>
        <dbReference type="Proteomes" id="UP000095287"/>
    </source>
</evidence>
<protein>
    <submittedName>
        <fullName evidence="5">Myosin_tail_1 domain-containing protein</fullName>
    </submittedName>
</protein>
<feature type="region of interest" description="Disordered" evidence="2">
    <location>
        <begin position="206"/>
        <end position="232"/>
    </location>
</feature>